<gene>
    <name evidence="6" type="ORF">L1F31_01595</name>
</gene>
<evidence type="ECO:0000256" key="2">
    <source>
        <dbReference type="ARBA" id="ARBA00022692"/>
    </source>
</evidence>
<feature type="transmembrane region" description="Helical" evidence="5">
    <location>
        <begin position="398"/>
        <end position="420"/>
    </location>
</feature>
<keyword evidence="4 5" id="KW-0472">Membrane</keyword>
<dbReference type="PANTHER" id="PTHR43826">
    <property type="entry name" value="GLUCOSE-6-PHOSPHATE EXCHANGER SLC37A4"/>
    <property type="match status" value="1"/>
</dbReference>
<reference evidence="6" key="1">
    <citation type="submission" date="2022-03" db="EMBL/GenBank/DDBJ databases">
        <title>Brevibacterium spongiae sp. nov., isolated from marine sponge.</title>
        <authorList>
            <person name="Li Z."/>
            <person name="Zhang M."/>
        </authorList>
    </citation>
    <scope>NUCLEOTIDE SEQUENCE</scope>
    <source>
        <strain evidence="6">WHS-Z9</strain>
    </source>
</reference>
<feature type="transmembrane region" description="Helical" evidence="5">
    <location>
        <begin position="58"/>
        <end position="77"/>
    </location>
</feature>
<feature type="transmembrane region" description="Helical" evidence="5">
    <location>
        <begin position="246"/>
        <end position="271"/>
    </location>
</feature>
<dbReference type="PANTHER" id="PTHR43826:SF3">
    <property type="entry name" value="GLUCOSE-6-PHOSPHATE EXCHANGER SLC37A4"/>
    <property type="match status" value="1"/>
</dbReference>
<dbReference type="Gene3D" id="1.20.1250.20">
    <property type="entry name" value="MFS general substrate transporter like domains"/>
    <property type="match status" value="2"/>
</dbReference>
<dbReference type="Proteomes" id="UP001064879">
    <property type="component" value="Chromosome"/>
</dbReference>
<evidence type="ECO:0000256" key="3">
    <source>
        <dbReference type="ARBA" id="ARBA00022989"/>
    </source>
</evidence>
<feature type="transmembrane region" description="Helical" evidence="5">
    <location>
        <begin position="180"/>
        <end position="199"/>
    </location>
</feature>
<feature type="transmembrane region" description="Helical" evidence="5">
    <location>
        <begin position="338"/>
        <end position="359"/>
    </location>
</feature>
<evidence type="ECO:0000313" key="6">
    <source>
        <dbReference type="EMBL" id="UVI36388.1"/>
    </source>
</evidence>
<keyword evidence="3 5" id="KW-1133">Transmembrane helix</keyword>
<dbReference type="PIRSF" id="PIRSF002808">
    <property type="entry name" value="Hexose_phosphate_transp"/>
    <property type="match status" value="1"/>
</dbReference>
<sequence>MEDEFSVPARLGMKAFLARRWAVFIVAYVGYAACYFVRNNLVVVSDLMTKELGWSAVAIGSILTGFAISYGIGKLIMGVIVDHLRLRHSFAGALAISAVLCILMSFQRDPAVFCLFLVAIGLVQGACAPAALATIGAWYPASQRGSRIGVWNTSQNVGAGTLAVIISASLAFAGPSQWHIAFWLPGLIALACSGLIFFVGGDRPWQEGMPTLKELYGSRALPEVQVPADVSYWRLVRVHVVGNRTLLLLATLNTLLYVLRFGILSWIPIFGSDVHAMSPHQTSVVITMFEWGAVPGALIFAWIALKHPWRVTIPAAVGIAVLSLLILAYAFAGTPVSVAALALPMGALIYGPQIIINVLTVQFVSPRAVGVAIGWVGLGGYLVGAALANLSLPRIAESIGWTSGTVGLSVVGLACVFICIRLRRAERNAAV</sequence>
<feature type="transmembrane region" description="Helical" evidence="5">
    <location>
        <begin position="89"/>
        <end position="106"/>
    </location>
</feature>
<evidence type="ECO:0000313" key="7">
    <source>
        <dbReference type="Proteomes" id="UP001064879"/>
    </source>
</evidence>
<dbReference type="SUPFAM" id="SSF103473">
    <property type="entry name" value="MFS general substrate transporter"/>
    <property type="match status" value="1"/>
</dbReference>
<evidence type="ECO:0000256" key="4">
    <source>
        <dbReference type="ARBA" id="ARBA00023136"/>
    </source>
</evidence>
<feature type="transmembrane region" description="Helical" evidence="5">
    <location>
        <begin position="112"/>
        <end position="135"/>
    </location>
</feature>
<dbReference type="EMBL" id="CP093443">
    <property type="protein sequence ID" value="UVI36388.1"/>
    <property type="molecule type" value="Genomic_DNA"/>
</dbReference>
<protein>
    <submittedName>
        <fullName evidence="6">MFS transporter</fullName>
    </submittedName>
</protein>
<feature type="transmembrane region" description="Helical" evidence="5">
    <location>
        <begin position="371"/>
        <end position="392"/>
    </location>
</feature>
<dbReference type="Pfam" id="PF07690">
    <property type="entry name" value="MFS_1"/>
    <property type="match status" value="1"/>
</dbReference>
<evidence type="ECO:0000256" key="1">
    <source>
        <dbReference type="ARBA" id="ARBA00004127"/>
    </source>
</evidence>
<feature type="transmembrane region" description="Helical" evidence="5">
    <location>
        <begin position="312"/>
        <end position="332"/>
    </location>
</feature>
<dbReference type="InterPro" id="IPR051337">
    <property type="entry name" value="OPA_Antiporter"/>
</dbReference>
<dbReference type="InterPro" id="IPR000849">
    <property type="entry name" value="Sugar_P_transporter"/>
</dbReference>
<name>A0ABY5SPC9_9MICO</name>
<proteinExistence type="predicted"/>
<feature type="transmembrane region" description="Helical" evidence="5">
    <location>
        <begin position="283"/>
        <end position="305"/>
    </location>
</feature>
<dbReference type="InterPro" id="IPR036259">
    <property type="entry name" value="MFS_trans_sf"/>
</dbReference>
<keyword evidence="7" id="KW-1185">Reference proteome</keyword>
<keyword evidence="2 5" id="KW-0812">Transmembrane</keyword>
<evidence type="ECO:0000256" key="5">
    <source>
        <dbReference type="SAM" id="Phobius"/>
    </source>
</evidence>
<organism evidence="6 7">
    <name type="scientific">Brevibacterium spongiae</name>
    <dbReference type="NCBI Taxonomy" id="2909672"/>
    <lineage>
        <taxon>Bacteria</taxon>
        <taxon>Bacillati</taxon>
        <taxon>Actinomycetota</taxon>
        <taxon>Actinomycetes</taxon>
        <taxon>Micrococcales</taxon>
        <taxon>Brevibacteriaceae</taxon>
        <taxon>Brevibacterium</taxon>
    </lineage>
</organism>
<dbReference type="RefSeq" id="WP_265418988.1">
    <property type="nucleotide sequence ID" value="NZ_CP093443.1"/>
</dbReference>
<accession>A0ABY5SPC9</accession>
<comment type="subcellular location">
    <subcellularLocation>
        <location evidence="1">Endomembrane system</location>
        <topology evidence="1">Multi-pass membrane protein</topology>
    </subcellularLocation>
</comment>
<dbReference type="InterPro" id="IPR011701">
    <property type="entry name" value="MFS"/>
</dbReference>
<feature type="transmembrane region" description="Helical" evidence="5">
    <location>
        <begin position="21"/>
        <end position="38"/>
    </location>
</feature>